<feature type="transmembrane region" description="Helical" evidence="1">
    <location>
        <begin position="52"/>
        <end position="73"/>
    </location>
</feature>
<keyword evidence="1" id="KW-1133">Transmembrane helix</keyword>
<dbReference type="Proteomes" id="UP001320831">
    <property type="component" value="Unassembled WGS sequence"/>
</dbReference>
<gene>
    <name evidence="2" type="ORF">N5A92_17425</name>
</gene>
<name>A0ABT2LRU5_9HYPH</name>
<protein>
    <recommendedName>
        <fullName evidence="4">Major facilitator superfamily (MFS) profile domain-containing protein</fullName>
    </recommendedName>
</protein>
<reference evidence="2 3" key="1">
    <citation type="submission" date="2022-09" db="EMBL/GenBank/DDBJ databases">
        <title>Chelativorans salina sp. nov., a novel slightly halophilic bacterium isolated from a saline lake sediment enrichment.</title>
        <authorList>
            <person name="Gao L."/>
            <person name="Fang B.-Z."/>
            <person name="Li W.-J."/>
        </authorList>
    </citation>
    <scope>NUCLEOTIDE SEQUENCE [LARGE SCALE GENOMIC DNA]</scope>
    <source>
        <strain evidence="2 3">EGI FJ00035</strain>
    </source>
</reference>
<evidence type="ECO:0008006" key="4">
    <source>
        <dbReference type="Google" id="ProtNLM"/>
    </source>
</evidence>
<evidence type="ECO:0000313" key="3">
    <source>
        <dbReference type="Proteomes" id="UP001320831"/>
    </source>
</evidence>
<evidence type="ECO:0000313" key="2">
    <source>
        <dbReference type="EMBL" id="MCT7376814.1"/>
    </source>
</evidence>
<dbReference type="SUPFAM" id="SSF103473">
    <property type="entry name" value="MFS general substrate transporter"/>
    <property type="match status" value="1"/>
</dbReference>
<evidence type="ECO:0000256" key="1">
    <source>
        <dbReference type="SAM" id="Phobius"/>
    </source>
</evidence>
<feature type="transmembrane region" description="Helical" evidence="1">
    <location>
        <begin position="93"/>
        <end position="113"/>
    </location>
</feature>
<keyword evidence="3" id="KW-1185">Reference proteome</keyword>
<dbReference type="InterPro" id="IPR036259">
    <property type="entry name" value="MFS_trans_sf"/>
</dbReference>
<sequence>MFLTTAAYVYLANYADDRARSLIGTLMLFTGLAGSVFWPVTALLDRAFGWRGAVLVYAGTMFLLVCPLVLLGLPEAGRSTEPETTGEKPAPKGLTFGLLVLVIALNSFVTFGIEAIGIELFRTMGADLAGAVAIASLLGQLRTVPSLFKAPINRNHCNQSELMRAFGF</sequence>
<feature type="transmembrane region" description="Helical" evidence="1">
    <location>
        <begin position="20"/>
        <end position="40"/>
    </location>
</feature>
<dbReference type="Gene3D" id="1.20.1250.20">
    <property type="entry name" value="MFS general substrate transporter like domains"/>
    <property type="match status" value="1"/>
</dbReference>
<keyword evidence="1" id="KW-0472">Membrane</keyword>
<keyword evidence="1" id="KW-0812">Transmembrane</keyword>
<dbReference type="RefSeq" id="WP_260905022.1">
    <property type="nucleotide sequence ID" value="NZ_JAOCZP010000005.1"/>
</dbReference>
<organism evidence="2 3">
    <name type="scientific">Chelativorans salis</name>
    <dbReference type="NCBI Taxonomy" id="2978478"/>
    <lineage>
        <taxon>Bacteria</taxon>
        <taxon>Pseudomonadati</taxon>
        <taxon>Pseudomonadota</taxon>
        <taxon>Alphaproteobacteria</taxon>
        <taxon>Hyphomicrobiales</taxon>
        <taxon>Phyllobacteriaceae</taxon>
        <taxon>Chelativorans</taxon>
    </lineage>
</organism>
<proteinExistence type="predicted"/>
<dbReference type="EMBL" id="JAOCZP010000005">
    <property type="protein sequence ID" value="MCT7376814.1"/>
    <property type="molecule type" value="Genomic_DNA"/>
</dbReference>
<accession>A0ABT2LRU5</accession>
<comment type="caution">
    <text evidence="2">The sequence shown here is derived from an EMBL/GenBank/DDBJ whole genome shotgun (WGS) entry which is preliminary data.</text>
</comment>